<dbReference type="AlphaFoldDB" id="A0A9N7VD98"/>
<dbReference type="Proteomes" id="UP001153269">
    <property type="component" value="Unassembled WGS sequence"/>
</dbReference>
<organism evidence="2 3">
    <name type="scientific">Pleuronectes platessa</name>
    <name type="common">European plaice</name>
    <dbReference type="NCBI Taxonomy" id="8262"/>
    <lineage>
        <taxon>Eukaryota</taxon>
        <taxon>Metazoa</taxon>
        <taxon>Chordata</taxon>
        <taxon>Craniata</taxon>
        <taxon>Vertebrata</taxon>
        <taxon>Euteleostomi</taxon>
        <taxon>Actinopterygii</taxon>
        <taxon>Neopterygii</taxon>
        <taxon>Teleostei</taxon>
        <taxon>Neoteleostei</taxon>
        <taxon>Acanthomorphata</taxon>
        <taxon>Carangaria</taxon>
        <taxon>Pleuronectiformes</taxon>
        <taxon>Pleuronectoidei</taxon>
        <taxon>Pleuronectidae</taxon>
        <taxon>Pleuronectes</taxon>
    </lineage>
</organism>
<evidence type="ECO:0000313" key="2">
    <source>
        <dbReference type="EMBL" id="CAB1447408.1"/>
    </source>
</evidence>
<keyword evidence="3" id="KW-1185">Reference proteome</keyword>
<feature type="region of interest" description="Disordered" evidence="1">
    <location>
        <begin position="50"/>
        <end position="73"/>
    </location>
</feature>
<name>A0A9N7VD98_PLEPL</name>
<accession>A0A9N7VD98</accession>
<evidence type="ECO:0000256" key="1">
    <source>
        <dbReference type="SAM" id="MobiDB-lite"/>
    </source>
</evidence>
<feature type="region of interest" description="Disordered" evidence="1">
    <location>
        <begin position="1"/>
        <end position="22"/>
    </location>
</feature>
<protein>
    <submittedName>
        <fullName evidence="2">Uncharacterized protein</fullName>
    </submittedName>
</protein>
<reference evidence="2" key="1">
    <citation type="submission" date="2020-03" db="EMBL/GenBank/DDBJ databases">
        <authorList>
            <person name="Weist P."/>
        </authorList>
    </citation>
    <scope>NUCLEOTIDE SEQUENCE</scope>
</reference>
<dbReference type="EMBL" id="CADEAL010003946">
    <property type="protein sequence ID" value="CAB1447408.1"/>
    <property type="molecule type" value="Genomic_DNA"/>
</dbReference>
<sequence>MSKNISPGFLSGTGGGGCKHGSSCPAVRLKSCETLGEAAAAESTISIIGAHRPCPHTGNPTKPARRQMTAPQRQHRWLAADHLEQKELGHAKTSWRLHRVWKWRWGREGEIL</sequence>
<proteinExistence type="predicted"/>
<comment type="caution">
    <text evidence="2">The sequence shown here is derived from an EMBL/GenBank/DDBJ whole genome shotgun (WGS) entry which is preliminary data.</text>
</comment>
<gene>
    <name evidence="2" type="ORF">PLEPLA_LOCUS35100</name>
</gene>
<dbReference type="PROSITE" id="PS51257">
    <property type="entry name" value="PROKAR_LIPOPROTEIN"/>
    <property type="match status" value="1"/>
</dbReference>
<evidence type="ECO:0000313" key="3">
    <source>
        <dbReference type="Proteomes" id="UP001153269"/>
    </source>
</evidence>